<dbReference type="SUPFAM" id="SSF49478">
    <property type="entry name" value="Cna protein B-type domain"/>
    <property type="match status" value="1"/>
</dbReference>
<feature type="chain" id="PRO_5003561767" description="DUF4382 domain-containing protein" evidence="1">
    <location>
        <begin position="20"/>
        <end position="276"/>
    </location>
</feature>
<dbReference type="HOGENOM" id="CLU_1007630_0_0_0"/>
<dbReference type="EMBL" id="CP003257">
    <property type="protein sequence ID" value="AEX86299.1"/>
    <property type="molecule type" value="Genomic_DNA"/>
</dbReference>
<dbReference type="PROSITE" id="PS51257">
    <property type="entry name" value="PROKAR_LIPOPROTEIN"/>
    <property type="match status" value="1"/>
</dbReference>
<dbReference type="OrthoDB" id="2111471at2"/>
<dbReference type="Gene3D" id="2.60.40.10">
    <property type="entry name" value="Immunoglobulins"/>
    <property type="match status" value="1"/>
</dbReference>
<reference evidence="4" key="2">
    <citation type="submission" date="2012-01" db="EMBL/GenBank/DDBJ databases">
        <title>Complete sequence of chromosome of Marinitoga piezophila KA3.</title>
        <authorList>
            <person name="Lucas S."/>
            <person name="Han J."/>
            <person name="Lapidus A."/>
            <person name="Cheng J.-F."/>
            <person name="Goodwin L."/>
            <person name="Pitluck S."/>
            <person name="Peters L."/>
            <person name="Mikhailova N."/>
            <person name="Teshima H."/>
            <person name="Detter J.C."/>
            <person name="Han C."/>
            <person name="Tapia R."/>
            <person name="Land M."/>
            <person name="Hauser L."/>
            <person name="Kyrpides N."/>
            <person name="Ivanova N."/>
            <person name="Pagani I."/>
            <person name="Jebbar M."/>
            <person name="Vannier P."/>
            <person name="Oger P."/>
            <person name="Cario A."/>
            <person name="Bartlett D."/>
            <person name="Noll K.M."/>
            <person name="Woyke T."/>
        </authorList>
    </citation>
    <scope>NUCLEOTIDE SEQUENCE [LARGE SCALE GENOMIC DNA]</scope>
    <source>
        <strain evidence="4">DSM 14283 / JCM 11233 / KA3</strain>
    </source>
</reference>
<evidence type="ECO:0000313" key="3">
    <source>
        <dbReference type="EMBL" id="AEX86299.1"/>
    </source>
</evidence>
<dbReference type="InterPro" id="IPR013783">
    <property type="entry name" value="Ig-like_fold"/>
</dbReference>
<sequence>MRKVSYLLVALLILSFALVGCVNTQEELKTEETSTVKVLLTDMPLNTIDKLDVYIESFGYKYSINGTSYDGTPVEINKAYDILSLAGTETSLFSIELPASAVLSQITLTVKDATVTINDQEYPVELKLNEIKIQNVDIEIGEGGELVLDFDVVRSLHVQGNLTSPEILLSPVLKPTYRRGLADNHYLIKGEVVNGTDPVSMAVVTISDDSTILRATLTDDNGVFCLGKYEDGNYTIEVYSNIDVTKDLSEYTPDATEKITVSGEDITNIKIDISNQ</sequence>
<dbReference type="RefSeq" id="WP_014297369.1">
    <property type="nucleotide sequence ID" value="NC_016751.1"/>
</dbReference>
<dbReference type="Pfam" id="PF14321">
    <property type="entry name" value="DUF4382"/>
    <property type="match status" value="1"/>
</dbReference>
<dbReference type="eggNOG" id="ENOG50331HZ">
    <property type="taxonomic scope" value="Bacteria"/>
</dbReference>
<name>H2J6F1_MARPK</name>
<feature type="signal peptide" evidence="1">
    <location>
        <begin position="1"/>
        <end position="19"/>
    </location>
</feature>
<dbReference type="KEGG" id="mpz:Marpi_1919"/>
<evidence type="ECO:0000259" key="2">
    <source>
        <dbReference type="Pfam" id="PF14321"/>
    </source>
</evidence>
<keyword evidence="1" id="KW-0732">Signal</keyword>
<accession>H2J6F1</accession>
<dbReference type="InterPro" id="IPR025491">
    <property type="entry name" value="DUF4382"/>
</dbReference>
<dbReference type="STRING" id="443254.Marpi_1919"/>
<gene>
    <name evidence="3" type="ordered locus">Marpi_1919</name>
</gene>
<evidence type="ECO:0000313" key="4">
    <source>
        <dbReference type="Proteomes" id="UP000007161"/>
    </source>
</evidence>
<feature type="domain" description="DUF4382" evidence="2">
    <location>
        <begin position="33"/>
        <end position="161"/>
    </location>
</feature>
<proteinExistence type="predicted"/>
<organism evidence="3 4">
    <name type="scientific">Marinitoga piezophila (strain DSM 14283 / JCM 11233 / KA3)</name>
    <dbReference type="NCBI Taxonomy" id="443254"/>
    <lineage>
        <taxon>Bacteria</taxon>
        <taxon>Thermotogati</taxon>
        <taxon>Thermotogota</taxon>
        <taxon>Thermotogae</taxon>
        <taxon>Petrotogales</taxon>
        <taxon>Petrotogaceae</taxon>
        <taxon>Marinitoga</taxon>
    </lineage>
</organism>
<evidence type="ECO:0000256" key="1">
    <source>
        <dbReference type="SAM" id="SignalP"/>
    </source>
</evidence>
<keyword evidence="4" id="KW-1185">Reference proteome</keyword>
<protein>
    <recommendedName>
        <fullName evidence="2">DUF4382 domain-containing protein</fullName>
    </recommendedName>
</protein>
<dbReference type="AlphaFoldDB" id="H2J6F1"/>
<dbReference type="Proteomes" id="UP000007161">
    <property type="component" value="Chromosome"/>
</dbReference>
<reference evidence="3 4" key="1">
    <citation type="journal article" date="2012" name="J. Bacteriol.">
        <title>Complete Genome Sequence of the Thermophilic, Piezophilic, Heterotrophic Bacterium Marinitoga piezophila KA3.</title>
        <authorList>
            <person name="Lucas S."/>
            <person name="Han J."/>
            <person name="Lapidus A."/>
            <person name="Cheng J.F."/>
            <person name="Goodwin L.A."/>
            <person name="Pitluck S."/>
            <person name="Peters L."/>
            <person name="Mikhailova N."/>
            <person name="Teshima H."/>
            <person name="Detter J.C."/>
            <person name="Han C."/>
            <person name="Tapia R."/>
            <person name="Land M."/>
            <person name="Hauser L."/>
            <person name="Kyrpides N.C."/>
            <person name="Ivanova N."/>
            <person name="Pagani I."/>
            <person name="Vannier P."/>
            <person name="Oger P."/>
            <person name="Bartlett D.H."/>
            <person name="Noll K.M."/>
            <person name="Woyke T."/>
            <person name="Jebbar M."/>
        </authorList>
    </citation>
    <scope>NUCLEOTIDE SEQUENCE [LARGE SCALE GENOMIC DNA]</scope>
    <source>
        <strain evidence="4">DSM 14283 / JCM 11233 / KA3</strain>
    </source>
</reference>